<evidence type="ECO:0000313" key="3">
    <source>
        <dbReference type="EMBL" id="MBE9396001.1"/>
    </source>
</evidence>
<dbReference type="InterPro" id="IPR007454">
    <property type="entry name" value="UPF0250_YbeD-like"/>
</dbReference>
<dbReference type="HAMAP" id="MF_00659">
    <property type="entry name" value="UPF0250"/>
    <property type="match status" value="1"/>
</dbReference>
<dbReference type="AlphaFoldDB" id="A0A8J7K8S2"/>
<proteinExistence type="inferred from homology"/>
<protein>
    <recommendedName>
        <fullName evidence="2">UPF0250 protein IOQ59_01865</fullName>
    </recommendedName>
</protein>
<dbReference type="InterPro" id="IPR027471">
    <property type="entry name" value="YbeD-like_sf"/>
</dbReference>
<comment type="similarity">
    <text evidence="1 2">Belongs to the UPF0250 family.</text>
</comment>
<evidence type="ECO:0000256" key="1">
    <source>
        <dbReference type="ARBA" id="ARBA00008460"/>
    </source>
</evidence>
<dbReference type="PANTHER" id="PTHR38036:SF1">
    <property type="entry name" value="UPF0250 PROTEIN YBED"/>
    <property type="match status" value="1"/>
</dbReference>
<evidence type="ECO:0000256" key="2">
    <source>
        <dbReference type="HAMAP-Rule" id="MF_00659"/>
    </source>
</evidence>
<comment type="caution">
    <text evidence="3">The sequence shown here is derived from an EMBL/GenBank/DDBJ whole genome shotgun (WGS) entry which is preliminary data.</text>
</comment>
<dbReference type="Pfam" id="PF04359">
    <property type="entry name" value="DUF493"/>
    <property type="match status" value="1"/>
</dbReference>
<keyword evidence="4" id="KW-1185">Reference proteome</keyword>
<name>A0A8J7K8S2_9GAMM</name>
<dbReference type="GO" id="GO:0005829">
    <property type="term" value="C:cytosol"/>
    <property type="evidence" value="ECO:0007669"/>
    <property type="project" value="TreeGrafter"/>
</dbReference>
<dbReference type="PANTHER" id="PTHR38036">
    <property type="entry name" value="UPF0250 PROTEIN YBED"/>
    <property type="match status" value="1"/>
</dbReference>
<organism evidence="3 4">
    <name type="scientific">Pontibacterium sinense</name>
    <dbReference type="NCBI Taxonomy" id="2781979"/>
    <lineage>
        <taxon>Bacteria</taxon>
        <taxon>Pseudomonadati</taxon>
        <taxon>Pseudomonadota</taxon>
        <taxon>Gammaproteobacteria</taxon>
        <taxon>Oceanospirillales</taxon>
        <taxon>Oceanospirillaceae</taxon>
        <taxon>Pontibacterium</taxon>
    </lineage>
</organism>
<dbReference type="Proteomes" id="UP000640333">
    <property type="component" value="Unassembled WGS sequence"/>
</dbReference>
<evidence type="ECO:0000313" key="4">
    <source>
        <dbReference type="Proteomes" id="UP000640333"/>
    </source>
</evidence>
<reference evidence="3" key="1">
    <citation type="submission" date="2020-10" db="EMBL/GenBank/DDBJ databases">
        <title>Bacterium isolated from coastal waters sediment.</title>
        <authorList>
            <person name="Chen R.-J."/>
            <person name="Lu D.-C."/>
            <person name="Zhu K.-L."/>
            <person name="Du Z.-J."/>
        </authorList>
    </citation>
    <scope>NUCLEOTIDE SEQUENCE</scope>
    <source>
        <strain evidence="3">N1Y112</strain>
    </source>
</reference>
<dbReference type="EMBL" id="JADEYS010000001">
    <property type="protein sequence ID" value="MBE9396001.1"/>
    <property type="molecule type" value="Genomic_DNA"/>
</dbReference>
<dbReference type="SUPFAM" id="SSF117991">
    <property type="entry name" value="YbeD/HP0495-like"/>
    <property type="match status" value="1"/>
</dbReference>
<dbReference type="RefSeq" id="WP_193951547.1">
    <property type="nucleotide sequence ID" value="NZ_JADEYS010000001.1"/>
</dbReference>
<accession>A0A8J7K8S2</accession>
<sequence length="90" mass="9813">MSDTEAPKIEFPCENYPIKVLGRGGDNFQSLVIEVVQQHAPDLDVSTVTVQDSKKGTFQSVRFSITATGEAQLSALHKALMDTGRVTMVM</sequence>
<dbReference type="Gene3D" id="3.30.70.260">
    <property type="match status" value="1"/>
</dbReference>
<gene>
    <name evidence="3" type="ORF">IOQ59_01865</name>
</gene>